<comment type="caution">
    <text evidence="1">The sequence shown here is derived from an EMBL/GenBank/DDBJ whole genome shotgun (WGS) entry which is preliminary data.</text>
</comment>
<dbReference type="Proteomes" id="UP000790377">
    <property type="component" value="Unassembled WGS sequence"/>
</dbReference>
<proteinExistence type="predicted"/>
<name>A0ACB8AF27_9AGAM</name>
<gene>
    <name evidence="1" type="ORF">BJ138DRAFT_1149526</name>
</gene>
<sequence length="224" mass="24344">MSSKDAKLPDWIRSDEYHNSFLIRTDEGLAHARQHSTKQGLPDIAVSAAQGKLLKLLAQSISAKSILEVGTLGGYSTIWLAQALPDDGRLVTLELSQRNAEVAQANINHAGLASKVELIVGNAAETIINLHPEQLFDLAFIDADKQNNKLYFTEAKRLVRKGGVIIVDNVVRGGQVADPAVNEERVEGVRSLLRELKNDSEVDATTIGTVGEKGYDGFLYAVKL</sequence>
<keyword evidence="2" id="KW-1185">Reference proteome</keyword>
<protein>
    <submittedName>
        <fullName evidence="1">O-methyltransferase</fullName>
    </submittedName>
</protein>
<evidence type="ECO:0000313" key="1">
    <source>
        <dbReference type="EMBL" id="KAH7911889.1"/>
    </source>
</evidence>
<reference evidence="1" key="1">
    <citation type="journal article" date="2021" name="New Phytol.">
        <title>Evolutionary innovations through gain and loss of genes in the ectomycorrhizal Boletales.</title>
        <authorList>
            <person name="Wu G."/>
            <person name="Miyauchi S."/>
            <person name="Morin E."/>
            <person name="Kuo A."/>
            <person name="Drula E."/>
            <person name="Varga T."/>
            <person name="Kohler A."/>
            <person name="Feng B."/>
            <person name="Cao Y."/>
            <person name="Lipzen A."/>
            <person name="Daum C."/>
            <person name="Hundley H."/>
            <person name="Pangilinan J."/>
            <person name="Johnson J."/>
            <person name="Barry K."/>
            <person name="LaButti K."/>
            <person name="Ng V."/>
            <person name="Ahrendt S."/>
            <person name="Min B."/>
            <person name="Choi I.G."/>
            <person name="Park H."/>
            <person name="Plett J.M."/>
            <person name="Magnuson J."/>
            <person name="Spatafora J.W."/>
            <person name="Nagy L.G."/>
            <person name="Henrissat B."/>
            <person name="Grigoriev I.V."/>
            <person name="Yang Z.L."/>
            <person name="Xu J."/>
            <person name="Martin F.M."/>
        </authorList>
    </citation>
    <scope>NUCLEOTIDE SEQUENCE</scope>
    <source>
        <strain evidence="1">ATCC 28755</strain>
    </source>
</reference>
<accession>A0ACB8AF27</accession>
<dbReference type="EMBL" id="MU267664">
    <property type="protein sequence ID" value="KAH7911889.1"/>
    <property type="molecule type" value="Genomic_DNA"/>
</dbReference>
<organism evidence="1 2">
    <name type="scientific">Hygrophoropsis aurantiaca</name>
    <dbReference type="NCBI Taxonomy" id="72124"/>
    <lineage>
        <taxon>Eukaryota</taxon>
        <taxon>Fungi</taxon>
        <taxon>Dikarya</taxon>
        <taxon>Basidiomycota</taxon>
        <taxon>Agaricomycotina</taxon>
        <taxon>Agaricomycetes</taxon>
        <taxon>Agaricomycetidae</taxon>
        <taxon>Boletales</taxon>
        <taxon>Coniophorineae</taxon>
        <taxon>Hygrophoropsidaceae</taxon>
        <taxon>Hygrophoropsis</taxon>
    </lineage>
</organism>
<evidence type="ECO:0000313" key="2">
    <source>
        <dbReference type="Proteomes" id="UP000790377"/>
    </source>
</evidence>